<dbReference type="InterPro" id="IPR018062">
    <property type="entry name" value="HTH_AraC-typ_CS"/>
</dbReference>
<feature type="modified residue" description="4-aspartylphosphate" evidence="10">
    <location>
        <position position="55"/>
    </location>
</feature>
<dbReference type="RefSeq" id="WP_109627270.1">
    <property type="nucleotide sequence ID" value="NZ_CABJAT010000003.1"/>
</dbReference>
<keyword evidence="14" id="KW-1185">Reference proteome</keyword>
<dbReference type="InterPro" id="IPR051552">
    <property type="entry name" value="HptR"/>
</dbReference>
<evidence type="ECO:0000256" key="9">
    <source>
        <dbReference type="ARBA" id="ARBA00024867"/>
    </source>
</evidence>
<dbReference type="Proteomes" id="UP000245412">
    <property type="component" value="Unassembled WGS sequence"/>
</dbReference>
<evidence type="ECO:0000256" key="7">
    <source>
        <dbReference type="ARBA" id="ARBA00023125"/>
    </source>
</evidence>
<dbReference type="Gene3D" id="1.10.10.60">
    <property type="entry name" value="Homeodomain-like"/>
    <property type="match status" value="2"/>
</dbReference>
<evidence type="ECO:0000256" key="3">
    <source>
        <dbReference type="ARBA" id="ARBA00022490"/>
    </source>
</evidence>
<sequence>MYKVMIIDDEPIIVEGISKVVPWEKYGCTVVDTASDGNEGLEKIRVNKPDIIFSDIAMPGRDGLKMIAALKVEFPDMMICILTGYRDFDYAQTAIRLGVTRFLLKPSNMSEIEEAVETMVAKLKKQRGDAPEEEHEEEGKAGSFIVKNALQYMEENYKNKITLNDVAENTYVSQWHLSKLLNKHTGKSFSDLLNQIRISQAKLLLMDPSLRVSDVAEMVGFLDVAHFSRVFKKQAGMSANEFRNKQ</sequence>
<keyword evidence="4 10" id="KW-0597">Phosphoprotein</keyword>
<keyword evidence="8" id="KW-0804">Transcription</keyword>
<dbReference type="Pfam" id="PF12833">
    <property type="entry name" value="HTH_18"/>
    <property type="match status" value="1"/>
</dbReference>
<dbReference type="PROSITE" id="PS01124">
    <property type="entry name" value="HTH_ARAC_FAMILY_2"/>
    <property type="match status" value="1"/>
</dbReference>
<name>A0AB73T273_9FIRM</name>
<reference evidence="13 14" key="1">
    <citation type="submission" date="2018-05" db="EMBL/GenBank/DDBJ databases">
        <authorList>
            <person name="Goeker M."/>
            <person name="Huntemann M."/>
            <person name="Clum A."/>
            <person name="Pillay M."/>
            <person name="Palaniappan K."/>
            <person name="Varghese N."/>
            <person name="Mikhailova N."/>
            <person name="Stamatis D."/>
            <person name="Reddy T."/>
            <person name="Daum C."/>
            <person name="Shapiro N."/>
            <person name="Ivanova N."/>
            <person name="Kyrpides N."/>
            <person name="Woyke T."/>
        </authorList>
    </citation>
    <scope>NUCLEOTIDE SEQUENCE [LARGE SCALE GENOMIC DNA]</scope>
    <source>
        <strain evidence="13 14">DSM 26524</strain>
    </source>
</reference>
<organism evidence="13 14">
    <name type="scientific">Murimonas intestini</name>
    <dbReference type="NCBI Taxonomy" id="1337051"/>
    <lineage>
        <taxon>Bacteria</taxon>
        <taxon>Bacillati</taxon>
        <taxon>Bacillota</taxon>
        <taxon>Clostridia</taxon>
        <taxon>Lachnospirales</taxon>
        <taxon>Lachnospiraceae</taxon>
        <taxon>Murimonas</taxon>
    </lineage>
</organism>
<feature type="domain" description="Response regulatory" evidence="12">
    <location>
        <begin position="3"/>
        <end position="120"/>
    </location>
</feature>
<comment type="function">
    <text evidence="9">May play the central regulatory role in sporulation. It may be an element of the effector pathway responsible for the activation of sporulation genes in response to nutritional stress. Spo0A may act in concert with spo0H (a sigma factor) to control the expression of some genes that are critical to the sporulation process.</text>
</comment>
<comment type="subcellular location">
    <subcellularLocation>
        <location evidence="1">Cytoplasm</location>
    </subcellularLocation>
</comment>
<dbReference type="SUPFAM" id="SSF46689">
    <property type="entry name" value="Homeodomain-like"/>
    <property type="match status" value="2"/>
</dbReference>
<dbReference type="InterPro" id="IPR011006">
    <property type="entry name" value="CheY-like_superfamily"/>
</dbReference>
<dbReference type="SMART" id="SM00448">
    <property type="entry name" value="REC"/>
    <property type="match status" value="1"/>
</dbReference>
<dbReference type="InterPro" id="IPR018060">
    <property type="entry name" value="HTH_AraC"/>
</dbReference>
<evidence type="ECO:0000313" key="14">
    <source>
        <dbReference type="Proteomes" id="UP000245412"/>
    </source>
</evidence>
<evidence type="ECO:0000256" key="5">
    <source>
        <dbReference type="ARBA" id="ARBA00023012"/>
    </source>
</evidence>
<keyword evidence="6" id="KW-0805">Transcription regulation</keyword>
<dbReference type="PROSITE" id="PS00041">
    <property type="entry name" value="HTH_ARAC_FAMILY_1"/>
    <property type="match status" value="1"/>
</dbReference>
<comment type="caution">
    <text evidence="13">The sequence shown here is derived from an EMBL/GenBank/DDBJ whole genome shotgun (WGS) entry which is preliminary data.</text>
</comment>
<dbReference type="PRINTS" id="PR00032">
    <property type="entry name" value="HTHARAC"/>
</dbReference>
<evidence type="ECO:0000256" key="10">
    <source>
        <dbReference type="PROSITE-ProRule" id="PRU00169"/>
    </source>
</evidence>
<dbReference type="Gene3D" id="3.40.50.2300">
    <property type="match status" value="1"/>
</dbReference>
<dbReference type="GO" id="GO:0043565">
    <property type="term" value="F:sequence-specific DNA binding"/>
    <property type="evidence" value="ECO:0007669"/>
    <property type="project" value="InterPro"/>
</dbReference>
<dbReference type="InterPro" id="IPR009057">
    <property type="entry name" value="Homeodomain-like_sf"/>
</dbReference>
<dbReference type="PROSITE" id="PS50110">
    <property type="entry name" value="RESPONSE_REGULATORY"/>
    <property type="match status" value="1"/>
</dbReference>
<dbReference type="SUPFAM" id="SSF52172">
    <property type="entry name" value="CheY-like"/>
    <property type="match status" value="1"/>
</dbReference>
<evidence type="ECO:0000256" key="8">
    <source>
        <dbReference type="ARBA" id="ARBA00023163"/>
    </source>
</evidence>
<evidence type="ECO:0000259" key="11">
    <source>
        <dbReference type="PROSITE" id="PS01124"/>
    </source>
</evidence>
<keyword evidence="5" id="KW-0902">Two-component regulatory system</keyword>
<gene>
    <name evidence="13" type="ORF">C7383_10859</name>
</gene>
<evidence type="ECO:0000256" key="2">
    <source>
        <dbReference type="ARBA" id="ARBA00018672"/>
    </source>
</evidence>
<dbReference type="PANTHER" id="PTHR42713:SF3">
    <property type="entry name" value="TRANSCRIPTIONAL REGULATORY PROTEIN HPTR"/>
    <property type="match status" value="1"/>
</dbReference>
<dbReference type="Pfam" id="PF00072">
    <property type="entry name" value="Response_reg"/>
    <property type="match status" value="1"/>
</dbReference>
<dbReference type="PANTHER" id="PTHR42713">
    <property type="entry name" value="HISTIDINE KINASE-RELATED"/>
    <property type="match status" value="1"/>
</dbReference>
<accession>A0AB73T273</accession>
<evidence type="ECO:0000256" key="4">
    <source>
        <dbReference type="ARBA" id="ARBA00022553"/>
    </source>
</evidence>
<dbReference type="GO" id="GO:0003700">
    <property type="term" value="F:DNA-binding transcription factor activity"/>
    <property type="evidence" value="ECO:0007669"/>
    <property type="project" value="InterPro"/>
</dbReference>
<dbReference type="AlphaFoldDB" id="A0AB73T273"/>
<feature type="domain" description="HTH araC/xylS-type" evidence="11">
    <location>
        <begin position="147"/>
        <end position="245"/>
    </location>
</feature>
<keyword evidence="3" id="KW-0963">Cytoplasm</keyword>
<proteinExistence type="predicted"/>
<evidence type="ECO:0000313" key="13">
    <source>
        <dbReference type="EMBL" id="PWJ74630.1"/>
    </source>
</evidence>
<keyword evidence="7" id="KW-0238">DNA-binding</keyword>
<dbReference type="GO" id="GO:0005737">
    <property type="term" value="C:cytoplasm"/>
    <property type="evidence" value="ECO:0007669"/>
    <property type="project" value="UniProtKB-SubCell"/>
</dbReference>
<evidence type="ECO:0000256" key="1">
    <source>
        <dbReference type="ARBA" id="ARBA00004496"/>
    </source>
</evidence>
<evidence type="ECO:0000259" key="12">
    <source>
        <dbReference type="PROSITE" id="PS50110"/>
    </source>
</evidence>
<dbReference type="GO" id="GO:0000160">
    <property type="term" value="P:phosphorelay signal transduction system"/>
    <property type="evidence" value="ECO:0007669"/>
    <property type="project" value="UniProtKB-KW"/>
</dbReference>
<dbReference type="SMART" id="SM00342">
    <property type="entry name" value="HTH_ARAC"/>
    <property type="match status" value="1"/>
</dbReference>
<dbReference type="EMBL" id="QGGY01000008">
    <property type="protein sequence ID" value="PWJ74630.1"/>
    <property type="molecule type" value="Genomic_DNA"/>
</dbReference>
<protein>
    <recommendedName>
        <fullName evidence="2">Stage 0 sporulation protein A homolog</fullName>
    </recommendedName>
</protein>
<dbReference type="InterPro" id="IPR001789">
    <property type="entry name" value="Sig_transdc_resp-reg_receiver"/>
</dbReference>
<dbReference type="InterPro" id="IPR020449">
    <property type="entry name" value="Tscrpt_reg_AraC-type_HTH"/>
</dbReference>
<evidence type="ECO:0000256" key="6">
    <source>
        <dbReference type="ARBA" id="ARBA00023015"/>
    </source>
</evidence>
<dbReference type="CDD" id="cd17536">
    <property type="entry name" value="REC_YesN-like"/>
    <property type="match status" value="1"/>
</dbReference>